<feature type="chain" id="PRO_5039950078" evidence="1">
    <location>
        <begin position="22"/>
        <end position="92"/>
    </location>
</feature>
<keyword evidence="1" id="KW-0732">Signal</keyword>
<dbReference type="EMBL" id="JACXVP010000004">
    <property type="protein sequence ID" value="KAG5610626.1"/>
    <property type="molecule type" value="Genomic_DNA"/>
</dbReference>
<reference evidence="2 3" key="1">
    <citation type="submission" date="2020-09" db="EMBL/GenBank/DDBJ databases">
        <title>De no assembly of potato wild relative species, Solanum commersonii.</title>
        <authorList>
            <person name="Cho K."/>
        </authorList>
    </citation>
    <scope>NUCLEOTIDE SEQUENCE [LARGE SCALE GENOMIC DNA]</scope>
    <source>
        <strain evidence="2">LZ3.2</strain>
        <tissue evidence="2">Leaf</tissue>
    </source>
</reference>
<evidence type="ECO:0000313" key="3">
    <source>
        <dbReference type="Proteomes" id="UP000824120"/>
    </source>
</evidence>
<name>A0A9J5ZDA6_SOLCO</name>
<feature type="signal peptide" evidence="1">
    <location>
        <begin position="1"/>
        <end position="21"/>
    </location>
</feature>
<evidence type="ECO:0000256" key="1">
    <source>
        <dbReference type="SAM" id="SignalP"/>
    </source>
</evidence>
<sequence length="92" mass="10186">MIRKLLLISQLLIIQLHRGGGDSAKGEIPINSTDNIINNVNGDKHIGVASRIPTPDAMDDFCIGKLRWGSRSVIPPKMVDYFWEGKKSLEQG</sequence>
<organism evidence="2 3">
    <name type="scientific">Solanum commersonii</name>
    <name type="common">Commerson's wild potato</name>
    <name type="synonym">Commerson's nightshade</name>
    <dbReference type="NCBI Taxonomy" id="4109"/>
    <lineage>
        <taxon>Eukaryota</taxon>
        <taxon>Viridiplantae</taxon>
        <taxon>Streptophyta</taxon>
        <taxon>Embryophyta</taxon>
        <taxon>Tracheophyta</taxon>
        <taxon>Spermatophyta</taxon>
        <taxon>Magnoliopsida</taxon>
        <taxon>eudicotyledons</taxon>
        <taxon>Gunneridae</taxon>
        <taxon>Pentapetalae</taxon>
        <taxon>asterids</taxon>
        <taxon>lamiids</taxon>
        <taxon>Solanales</taxon>
        <taxon>Solanaceae</taxon>
        <taxon>Solanoideae</taxon>
        <taxon>Solaneae</taxon>
        <taxon>Solanum</taxon>
    </lineage>
</organism>
<gene>
    <name evidence="2" type="ORF">H5410_021907</name>
</gene>
<dbReference type="AlphaFoldDB" id="A0A9J5ZDA6"/>
<protein>
    <submittedName>
        <fullName evidence="2">Uncharacterized protein</fullName>
    </submittedName>
</protein>
<keyword evidence="3" id="KW-1185">Reference proteome</keyword>
<accession>A0A9J5ZDA6</accession>
<comment type="caution">
    <text evidence="2">The sequence shown here is derived from an EMBL/GenBank/DDBJ whole genome shotgun (WGS) entry which is preliminary data.</text>
</comment>
<evidence type="ECO:0000313" key="2">
    <source>
        <dbReference type="EMBL" id="KAG5610626.1"/>
    </source>
</evidence>
<dbReference type="Proteomes" id="UP000824120">
    <property type="component" value="Chromosome 4"/>
</dbReference>
<proteinExistence type="predicted"/>